<protein>
    <submittedName>
        <fullName evidence="1">Uncharacterized protein</fullName>
    </submittedName>
</protein>
<proteinExistence type="predicted"/>
<keyword evidence="2" id="KW-1185">Reference proteome</keyword>
<comment type="caution">
    <text evidence="1">The sequence shown here is derived from an EMBL/GenBank/DDBJ whole genome shotgun (WGS) entry which is preliminary data.</text>
</comment>
<dbReference type="AlphaFoldDB" id="A0AAX6FI15"/>
<accession>A0AAX6FI15</accession>
<dbReference type="Proteomes" id="UP001140949">
    <property type="component" value="Unassembled WGS sequence"/>
</dbReference>
<reference evidence="1" key="2">
    <citation type="submission" date="2023-04" db="EMBL/GenBank/DDBJ databases">
        <authorList>
            <person name="Bruccoleri R.E."/>
            <person name="Oakeley E.J."/>
            <person name="Faust A.-M."/>
            <person name="Dessus-Babus S."/>
            <person name="Altorfer M."/>
            <person name="Burckhardt D."/>
            <person name="Oertli M."/>
            <person name="Naumann U."/>
            <person name="Petersen F."/>
            <person name="Wong J."/>
        </authorList>
    </citation>
    <scope>NUCLEOTIDE SEQUENCE</scope>
    <source>
        <strain evidence="1">GSM-AAB239-AS_SAM_17_03QT</strain>
        <tissue evidence="1">Leaf</tissue>
    </source>
</reference>
<dbReference type="EMBL" id="JANAVB010028399">
    <property type="protein sequence ID" value="KAJ6815818.1"/>
    <property type="molecule type" value="Genomic_DNA"/>
</dbReference>
<sequence length="25" mass="2954">MVNYLRRLGGADLSDDHLFERSLLY</sequence>
<evidence type="ECO:0000313" key="2">
    <source>
        <dbReference type="Proteomes" id="UP001140949"/>
    </source>
</evidence>
<evidence type="ECO:0000313" key="1">
    <source>
        <dbReference type="EMBL" id="KAJ6815818.1"/>
    </source>
</evidence>
<reference evidence="1" key="1">
    <citation type="journal article" date="2023" name="GigaByte">
        <title>Genome assembly of the bearded iris, Iris pallida Lam.</title>
        <authorList>
            <person name="Bruccoleri R.E."/>
            <person name="Oakeley E.J."/>
            <person name="Faust A.M.E."/>
            <person name="Altorfer M."/>
            <person name="Dessus-Babus S."/>
            <person name="Burckhardt D."/>
            <person name="Oertli M."/>
            <person name="Naumann U."/>
            <person name="Petersen F."/>
            <person name="Wong J."/>
        </authorList>
    </citation>
    <scope>NUCLEOTIDE SEQUENCE</scope>
    <source>
        <strain evidence="1">GSM-AAB239-AS_SAM_17_03QT</strain>
    </source>
</reference>
<name>A0AAX6FI15_IRIPA</name>
<gene>
    <name evidence="1" type="ORF">M6B38_417905</name>
</gene>
<organism evidence="1 2">
    <name type="scientific">Iris pallida</name>
    <name type="common">Sweet iris</name>
    <dbReference type="NCBI Taxonomy" id="29817"/>
    <lineage>
        <taxon>Eukaryota</taxon>
        <taxon>Viridiplantae</taxon>
        <taxon>Streptophyta</taxon>
        <taxon>Embryophyta</taxon>
        <taxon>Tracheophyta</taxon>
        <taxon>Spermatophyta</taxon>
        <taxon>Magnoliopsida</taxon>
        <taxon>Liliopsida</taxon>
        <taxon>Asparagales</taxon>
        <taxon>Iridaceae</taxon>
        <taxon>Iridoideae</taxon>
        <taxon>Irideae</taxon>
        <taxon>Iris</taxon>
    </lineage>
</organism>